<organism evidence="1 2">
    <name type="scientific">Volvox africanus</name>
    <dbReference type="NCBI Taxonomy" id="51714"/>
    <lineage>
        <taxon>Eukaryota</taxon>
        <taxon>Viridiplantae</taxon>
        <taxon>Chlorophyta</taxon>
        <taxon>core chlorophytes</taxon>
        <taxon>Chlorophyceae</taxon>
        <taxon>CS clade</taxon>
        <taxon>Chlamydomonadales</taxon>
        <taxon>Volvocaceae</taxon>
        <taxon>Volvox</taxon>
    </lineage>
</organism>
<keyword evidence="2" id="KW-1185">Reference proteome</keyword>
<accession>A0A8J4AW94</accession>
<proteinExistence type="predicted"/>
<evidence type="ECO:0000313" key="2">
    <source>
        <dbReference type="Proteomes" id="UP000747399"/>
    </source>
</evidence>
<reference evidence="1" key="1">
    <citation type="journal article" date="2021" name="Proc. Natl. Acad. Sci. U.S.A.">
        <title>Three genomes in the algal genus Volvox reveal the fate of a haploid sex-determining region after a transition to homothallism.</title>
        <authorList>
            <person name="Yamamoto K."/>
            <person name="Hamaji T."/>
            <person name="Kawai-Toyooka H."/>
            <person name="Matsuzaki R."/>
            <person name="Takahashi F."/>
            <person name="Nishimura Y."/>
            <person name="Kawachi M."/>
            <person name="Noguchi H."/>
            <person name="Minakuchi Y."/>
            <person name="Umen J.G."/>
            <person name="Toyoda A."/>
            <person name="Nozaki H."/>
        </authorList>
    </citation>
    <scope>NUCLEOTIDE SEQUENCE</scope>
    <source>
        <strain evidence="1">NIES-3780</strain>
    </source>
</reference>
<sequence length="286" mass="32007">TILTDKWRDASTNLDPKHSNGYLTATGTGHWLKLQILKARYGLLYNAKLKKLYGRGGDGNCPICRTCSKEGPITDSGAHILGGCAHPTMKGMYINRHNQATRLIAECLHNGRHGGGLMIMDAGKTDNLPQYCHGTRIPGWMLPHLTKEEISCLRPDILFIPTLALWKTKNRHYRGPQDKKQHVAYIIEVGYTGDLQHTEKLKQKMEQHAKLKEELTKAGWTVCYNDAQIVTLGATGTLPKSLTPMLCQLGVHPEQALRTSQNIHQQTVDMAGTIIRTRRVMENPNK</sequence>
<comment type="caution">
    <text evidence="1">The sequence shown here is derived from an EMBL/GenBank/DDBJ whole genome shotgun (WGS) entry which is preliminary data.</text>
</comment>
<dbReference type="EMBL" id="BNCO01000006">
    <property type="protein sequence ID" value="GIL49005.1"/>
    <property type="molecule type" value="Genomic_DNA"/>
</dbReference>
<dbReference type="AlphaFoldDB" id="A0A8J4AW94"/>
<dbReference type="Proteomes" id="UP000747399">
    <property type="component" value="Unassembled WGS sequence"/>
</dbReference>
<protein>
    <submittedName>
        <fullName evidence="1">Uncharacterized protein</fullName>
    </submittedName>
</protein>
<gene>
    <name evidence="1" type="ORF">Vafri_5494</name>
</gene>
<name>A0A8J4AW94_9CHLO</name>
<feature type="non-terminal residue" evidence="1">
    <location>
        <position position="1"/>
    </location>
</feature>
<evidence type="ECO:0000313" key="1">
    <source>
        <dbReference type="EMBL" id="GIL49005.1"/>
    </source>
</evidence>